<evidence type="ECO:0000313" key="2">
    <source>
        <dbReference type="Proteomes" id="UP000692954"/>
    </source>
</evidence>
<dbReference type="AlphaFoldDB" id="A0A8S1M7F8"/>
<dbReference type="OrthoDB" id="283704at2759"/>
<dbReference type="EMBL" id="CAJJDN010000035">
    <property type="protein sequence ID" value="CAD8076568.1"/>
    <property type="molecule type" value="Genomic_DNA"/>
</dbReference>
<protein>
    <submittedName>
        <fullName evidence="1">Uncharacterized protein</fullName>
    </submittedName>
</protein>
<gene>
    <name evidence="1" type="ORF">PSON_ATCC_30995.1.T0350040</name>
</gene>
<dbReference type="Proteomes" id="UP000692954">
    <property type="component" value="Unassembled WGS sequence"/>
</dbReference>
<proteinExistence type="predicted"/>
<accession>A0A8S1M7F8</accession>
<keyword evidence="2" id="KW-1185">Reference proteome</keyword>
<organism evidence="1 2">
    <name type="scientific">Paramecium sonneborni</name>
    <dbReference type="NCBI Taxonomy" id="65129"/>
    <lineage>
        <taxon>Eukaryota</taxon>
        <taxon>Sar</taxon>
        <taxon>Alveolata</taxon>
        <taxon>Ciliophora</taxon>
        <taxon>Intramacronucleata</taxon>
        <taxon>Oligohymenophorea</taxon>
        <taxon>Peniculida</taxon>
        <taxon>Parameciidae</taxon>
        <taxon>Paramecium</taxon>
    </lineage>
</organism>
<sequence length="169" mass="20057">MDYKTINYEQGKIEYGSEEIYVSIISKFINMTFEKQLQELYLAVQLLDQKRMEKACFVLKGSAGRQILAFDYLQKTNALYDIAKKQQPHTDRDVIDLYHRYFDLIDASIQLAAELSQAAKQLISISEIKSYRDTIWPKYIEFMQRYIQEYSKPSDNQQRCQQCKECIIF</sequence>
<name>A0A8S1M7F8_9CILI</name>
<reference evidence="1" key="1">
    <citation type="submission" date="2021-01" db="EMBL/GenBank/DDBJ databases">
        <authorList>
            <consortium name="Genoscope - CEA"/>
            <person name="William W."/>
        </authorList>
    </citation>
    <scope>NUCLEOTIDE SEQUENCE</scope>
</reference>
<evidence type="ECO:0000313" key="1">
    <source>
        <dbReference type="EMBL" id="CAD8076568.1"/>
    </source>
</evidence>
<comment type="caution">
    <text evidence="1">The sequence shown here is derived from an EMBL/GenBank/DDBJ whole genome shotgun (WGS) entry which is preliminary data.</text>
</comment>